<evidence type="ECO:0000313" key="3">
    <source>
        <dbReference type="Proteomes" id="UP000002601"/>
    </source>
</evidence>
<evidence type="ECO:0008006" key="4">
    <source>
        <dbReference type="Google" id="ProtNLM"/>
    </source>
</evidence>
<accession>C6BY80</accession>
<dbReference type="EMBL" id="CP001649">
    <property type="protein sequence ID" value="ACS80610.1"/>
    <property type="molecule type" value="Genomic_DNA"/>
</dbReference>
<feature type="signal peptide" evidence="1">
    <location>
        <begin position="1"/>
        <end position="19"/>
    </location>
</feature>
<organism evidence="2 3">
    <name type="scientific">Maridesulfovibrio salexigens (strain ATCC 14822 / DSM 2638 / NCIMB 8403 / VKM B-1763)</name>
    <name type="common">Desulfovibrio salexigens</name>
    <dbReference type="NCBI Taxonomy" id="526222"/>
    <lineage>
        <taxon>Bacteria</taxon>
        <taxon>Pseudomonadati</taxon>
        <taxon>Thermodesulfobacteriota</taxon>
        <taxon>Desulfovibrionia</taxon>
        <taxon>Desulfovibrionales</taxon>
        <taxon>Desulfovibrionaceae</taxon>
        <taxon>Maridesulfovibrio</taxon>
    </lineage>
</organism>
<dbReference type="HOGENOM" id="CLU_066015_1_0_7"/>
<dbReference type="OrthoDB" id="547680at2"/>
<keyword evidence="1" id="KW-0732">Signal</keyword>
<dbReference type="Proteomes" id="UP000002601">
    <property type="component" value="Chromosome"/>
</dbReference>
<evidence type="ECO:0000256" key="1">
    <source>
        <dbReference type="SAM" id="SignalP"/>
    </source>
</evidence>
<proteinExistence type="predicted"/>
<dbReference type="SUPFAM" id="SSF53850">
    <property type="entry name" value="Periplasmic binding protein-like II"/>
    <property type="match status" value="1"/>
</dbReference>
<dbReference type="AlphaFoldDB" id="C6BY80"/>
<dbReference type="STRING" id="526222.Desal_2554"/>
<name>C6BY80_MARSD</name>
<reference evidence="2 3" key="1">
    <citation type="submission" date="2009-06" db="EMBL/GenBank/DDBJ databases">
        <title>Complete sequence of Desulfovibrio salexigens DSM 2638.</title>
        <authorList>
            <consortium name="US DOE Joint Genome Institute"/>
            <person name="Lucas S."/>
            <person name="Copeland A."/>
            <person name="Lapidus A."/>
            <person name="Glavina del Rio T."/>
            <person name="Tice H."/>
            <person name="Bruce D."/>
            <person name="Goodwin L."/>
            <person name="Pitluck S."/>
            <person name="Munk A.C."/>
            <person name="Brettin T."/>
            <person name="Detter J.C."/>
            <person name="Han C."/>
            <person name="Tapia R."/>
            <person name="Larimer F."/>
            <person name="Land M."/>
            <person name="Hauser L."/>
            <person name="Kyrpides N."/>
            <person name="Anderson I."/>
            <person name="Wall J.D."/>
            <person name="Arkin A.P."/>
            <person name="Dehal P."/>
            <person name="Chivian D."/>
            <person name="Giles B."/>
            <person name="Hazen T.C."/>
        </authorList>
    </citation>
    <scope>NUCLEOTIDE SEQUENCE [LARGE SCALE GENOMIC DNA]</scope>
    <source>
        <strain evidence="3">ATCC 14822 / DSM 2638 / NCIMB 8403 / VKM B-1763</strain>
    </source>
</reference>
<sequence>MQKILIWLTLLFCAQPAFAQAPLQAVLLVDRPLPYETYIYRLLELALKNQQQAYKLEIEIIDATQPRRVKIVSSSPKNYVIALGNRNEHEKQLQPIYIPIQLGLGLGQRIMLTRSEVRDSLKGVKNLKDLSKFVFAQGLGWSDVKILQDAGLKVYTPADPASIPGMLMRKRVDLYPRGLFEIDLEYKRYVPDHPDLVIDDNIVLTYPLASFFYVREDNKLLHDAIKKGLEKAYYSGQLQDLIMTDPTFSKTLREIQLDKRVKIEVPVESLDVSEKALSALKKFTFVPGKKVGEKVK</sequence>
<protein>
    <recommendedName>
        <fullName evidence="4">Solute-binding protein family 3/N-terminal domain-containing protein</fullName>
    </recommendedName>
</protein>
<evidence type="ECO:0000313" key="2">
    <source>
        <dbReference type="EMBL" id="ACS80610.1"/>
    </source>
</evidence>
<keyword evidence="3" id="KW-1185">Reference proteome</keyword>
<dbReference type="eggNOG" id="COG0834">
    <property type="taxonomic scope" value="Bacteria"/>
</dbReference>
<feature type="chain" id="PRO_5002962934" description="Solute-binding protein family 3/N-terminal domain-containing protein" evidence="1">
    <location>
        <begin position="20"/>
        <end position="296"/>
    </location>
</feature>
<dbReference type="RefSeq" id="WP_015852426.1">
    <property type="nucleotide sequence ID" value="NC_012881.1"/>
</dbReference>
<gene>
    <name evidence="2" type="ordered locus">Desal_2554</name>
</gene>
<dbReference type="KEGG" id="dsa:Desal_2554"/>